<dbReference type="InParanoid" id="A0A1E7F5E1"/>
<feature type="signal peptide" evidence="1">
    <location>
        <begin position="1"/>
        <end position="18"/>
    </location>
</feature>
<protein>
    <submittedName>
        <fullName evidence="2">Uncharacterized protein</fullName>
    </submittedName>
</protein>
<sequence>MTMLRSLVLTATIFLCHSFVWNNNNNIQAFVAVVRRSYKTASTQLNLHRFNGGYDPGSPLTWTPQQAAEFTIFHDGSPQHAGMQLKTAIKHWSGENLAEFLTRLYLGHEVSSNSNDIDHEDKNKLIYEPKNVRSPQWKGLDTREGIFALKDLLKEALSKESLSAQEVSRFAEEFLLKEYKWPSKKQQFTATINDSQSAAAAASEIIFENDSFYSLGHARTLARIILSVRKEQSLDDYNWYDFVLMITLPERNDNNRETAPMKLIEFFQTIAASVAFTTKDKADIVNRMAMSGWQPGSIPIFMAELFLEESMNDNHSVCEMRMVVGDSFLDFPSSAQVKEDEEQEKQVIATGNAYNEGESLKSAKEIVESEYEELVQSYWKKVEVPITKKNSKTKLISNTVS</sequence>
<evidence type="ECO:0000313" key="3">
    <source>
        <dbReference type="Proteomes" id="UP000095751"/>
    </source>
</evidence>
<evidence type="ECO:0000313" key="2">
    <source>
        <dbReference type="EMBL" id="OEU13408.1"/>
    </source>
</evidence>
<dbReference type="EMBL" id="KV784361">
    <property type="protein sequence ID" value="OEU13408.1"/>
    <property type="molecule type" value="Genomic_DNA"/>
</dbReference>
<name>A0A1E7F5E1_9STRA</name>
<dbReference type="Proteomes" id="UP000095751">
    <property type="component" value="Unassembled WGS sequence"/>
</dbReference>
<keyword evidence="1" id="KW-0732">Signal</keyword>
<feature type="chain" id="PRO_5009192708" evidence="1">
    <location>
        <begin position="19"/>
        <end position="401"/>
    </location>
</feature>
<proteinExistence type="predicted"/>
<evidence type="ECO:0000256" key="1">
    <source>
        <dbReference type="SAM" id="SignalP"/>
    </source>
</evidence>
<keyword evidence="3" id="KW-1185">Reference proteome</keyword>
<accession>A0A1E7F5E1</accession>
<dbReference type="AlphaFoldDB" id="A0A1E7F5E1"/>
<organism evidence="2 3">
    <name type="scientific">Fragilariopsis cylindrus CCMP1102</name>
    <dbReference type="NCBI Taxonomy" id="635003"/>
    <lineage>
        <taxon>Eukaryota</taxon>
        <taxon>Sar</taxon>
        <taxon>Stramenopiles</taxon>
        <taxon>Ochrophyta</taxon>
        <taxon>Bacillariophyta</taxon>
        <taxon>Bacillariophyceae</taxon>
        <taxon>Bacillariophycidae</taxon>
        <taxon>Bacillariales</taxon>
        <taxon>Bacillariaceae</taxon>
        <taxon>Fragilariopsis</taxon>
    </lineage>
</organism>
<dbReference type="OrthoDB" id="47098at2759"/>
<dbReference type="KEGG" id="fcy:FRACYDRAFT_241745"/>
<reference evidence="2 3" key="1">
    <citation type="submission" date="2016-09" db="EMBL/GenBank/DDBJ databases">
        <title>Extensive genetic diversity and differential bi-allelic expression allows diatom success in the polar Southern Ocean.</title>
        <authorList>
            <consortium name="DOE Joint Genome Institute"/>
            <person name="Mock T."/>
            <person name="Otillar R.P."/>
            <person name="Strauss J."/>
            <person name="Dupont C."/>
            <person name="Frickenhaus S."/>
            <person name="Maumus F."/>
            <person name="Mcmullan M."/>
            <person name="Sanges R."/>
            <person name="Schmutz J."/>
            <person name="Toseland A."/>
            <person name="Valas R."/>
            <person name="Veluchamy A."/>
            <person name="Ward B.J."/>
            <person name="Allen A."/>
            <person name="Barry K."/>
            <person name="Falciatore A."/>
            <person name="Ferrante M."/>
            <person name="Fortunato A.E."/>
            <person name="Gloeckner G."/>
            <person name="Gruber A."/>
            <person name="Hipkin R."/>
            <person name="Janech M."/>
            <person name="Kroth P."/>
            <person name="Leese F."/>
            <person name="Lindquist E."/>
            <person name="Lyon B.R."/>
            <person name="Martin J."/>
            <person name="Mayer C."/>
            <person name="Parker M."/>
            <person name="Quesneville H."/>
            <person name="Raymond J."/>
            <person name="Uhlig C."/>
            <person name="Valentin K.U."/>
            <person name="Worden A.Z."/>
            <person name="Armbrust E.V."/>
            <person name="Bowler C."/>
            <person name="Green B."/>
            <person name="Moulton V."/>
            <person name="Van Oosterhout C."/>
            <person name="Grigoriev I."/>
        </authorList>
    </citation>
    <scope>NUCLEOTIDE SEQUENCE [LARGE SCALE GENOMIC DNA]</scope>
    <source>
        <strain evidence="2 3">CCMP1102</strain>
    </source>
</reference>
<gene>
    <name evidence="2" type="ORF">FRACYDRAFT_241745</name>
</gene>